<evidence type="ECO:0000313" key="6">
    <source>
        <dbReference type="EnsemblMetazoa" id="Aqu2.1.16025_001"/>
    </source>
</evidence>
<evidence type="ECO:0000256" key="2">
    <source>
        <dbReference type="ARBA" id="ARBA00022692"/>
    </source>
</evidence>
<evidence type="ECO:0000256" key="3">
    <source>
        <dbReference type="ARBA" id="ARBA00022989"/>
    </source>
</evidence>
<protein>
    <recommendedName>
        <fullName evidence="5">Heme-copper oxidase subunit III family profile domain-containing protein</fullName>
    </recommendedName>
</protein>
<accession>A0A1X7TM62</accession>
<proteinExistence type="predicted"/>
<dbReference type="STRING" id="400682.A0A1X7TM62"/>
<dbReference type="EnsemblMetazoa" id="Aqu2.1.16025_001">
    <property type="protein sequence ID" value="Aqu2.1.16025_001"/>
    <property type="gene ID" value="Aqu2.1.16025"/>
</dbReference>
<dbReference type="Pfam" id="PF00510">
    <property type="entry name" value="COX3"/>
    <property type="match status" value="1"/>
</dbReference>
<dbReference type="InterPro" id="IPR000298">
    <property type="entry name" value="Cyt_c_oxidase-like_su3"/>
</dbReference>
<keyword evidence="4" id="KW-0472">Membrane</keyword>
<dbReference type="InParanoid" id="A0A1X7TM62"/>
<name>A0A1X7TM62_AMPQE</name>
<organism evidence="6">
    <name type="scientific">Amphimedon queenslandica</name>
    <name type="common">Sponge</name>
    <dbReference type="NCBI Taxonomy" id="400682"/>
    <lineage>
        <taxon>Eukaryota</taxon>
        <taxon>Metazoa</taxon>
        <taxon>Porifera</taxon>
        <taxon>Demospongiae</taxon>
        <taxon>Heteroscleromorpha</taxon>
        <taxon>Haplosclerida</taxon>
        <taxon>Niphatidae</taxon>
        <taxon>Amphimedon</taxon>
    </lineage>
</organism>
<evidence type="ECO:0000256" key="1">
    <source>
        <dbReference type="ARBA" id="ARBA00004141"/>
    </source>
</evidence>
<sequence length="55" mass="5872">MVFITLLDMTVAGIQDRLAPAIEIGAVWPLKGVELLNPFSVPLLITALLLSSGPR</sequence>
<dbReference type="GO" id="GO:0016020">
    <property type="term" value="C:membrane"/>
    <property type="evidence" value="ECO:0007669"/>
    <property type="project" value="UniProtKB-SubCell"/>
</dbReference>
<keyword evidence="3" id="KW-1133">Transmembrane helix</keyword>
<keyword evidence="2" id="KW-0812">Transmembrane</keyword>
<dbReference type="GO" id="GO:0004129">
    <property type="term" value="F:cytochrome-c oxidase activity"/>
    <property type="evidence" value="ECO:0007669"/>
    <property type="project" value="InterPro"/>
</dbReference>
<feature type="domain" description="Heme-copper oxidase subunit III family profile" evidence="5">
    <location>
        <begin position="11"/>
        <end position="53"/>
    </location>
</feature>
<dbReference type="SUPFAM" id="SSF81452">
    <property type="entry name" value="Cytochrome c oxidase subunit III-like"/>
    <property type="match status" value="1"/>
</dbReference>
<evidence type="ECO:0000256" key="4">
    <source>
        <dbReference type="ARBA" id="ARBA00023136"/>
    </source>
</evidence>
<comment type="subcellular location">
    <subcellularLocation>
        <location evidence="1">Membrane</location>
        <topology evidence="1">Multi-pass membrane protein</topology>
    </subcellularLocation>
</comment>
<evidence type="ECO:0000259" key="5">
    <source>
        <dbReference type="Pfam" id="PF00510"/>
    </source>
</evidence>
<dbReference type="AlphaFoldDB" id="A0A1X7TM62"/>
<dbReference type="InterPro" id="IPR035973">
    <property type="entry name" value="Cyt_c_oxidase_su3-like_sf"/>
</dbReference>
<reference evidence="6" key="1">
    <citation type="submission" date="2017-05" db="UniProtKB">
        <authorList>
            <consortium name="EnsemblMetazoa"/>
        </authorList>
    </citation>
    <scope>IDENTIFICATION</scope>
</reference>